<dbReference type="InterPro" id="IPR005297">
    <property type="entry name" value="Lipoprotein_repeat"/>
</dbReference>
<evidence type="ECO:0000313" key="3">
    <source>
        <dbReference type="Proteomes" id="UP000282760"/>
    </source>
</evidence>
<dbReference type="InterPro" id="IPR014558">
    <property type="entry name" value="UCP029720"/>
</dbReference>
<gene>
    <name evidence="2" type="ORF">CT157_28555</name>
</gene>
<evidence type="ECO:0000256" key="1">
    <source>
        <dbReference type="SAM" id="SignalP"/>
    </source>
</evidence>
<evidence type="ECO:0000313" key="2">
    <source>
        <dbReference type="EMBL" id="AZV29819.1"/>
    </source>
</evidence>
<organism evidence="2 3">
    <name type="scientific">Pseudomonas syringae</name>
    <dbReference type="NCBI Taxonomy" id="317"/>
    <lineage>
        <taxon>Bacteria</taxon>
        <taxon>Pseudomonadati</taxon>
        <taxon>Pseudomonadota</taxon>
        <taxon>Gammaproteobacteria</taxon>
        <taxon>Pseudomonadales</taxon>
        <taxon>Pseudomonadaceae</taxon>
        <taxon>Pseudomonas</taxon>
    </lineage>
</organism>
<keyword evidence="1" id="KW-0732">Signal</keyword>
<reference evidence="2 3" key="1">
    <citation type="submission" date="2017-11" db="EMBL/GenBank/DDBJ databases">
        <title>Effect of PGPRs.</title>
        <authorList>
            <person name="Oliva R."/>
            <person name="Nong J."/>
            <person name="Roman V."/>
        </authorList>
    </citation>
    <scope>NUCLEOTIDE SEQUENCE [LARGE SCALE GENOMIC DNA]</scope>
    <source>
        <strain evidence="2">Inb918</strain>
    </source>
</reference>
<dbReference type="PANTHER" id="PTHR39335:SF1">
    <property type="entry name" value="BLL4220 PROTEIN"/>
    <property type="match status" value="1"/>
</dbReference>
<dbReference type="PIRSF" id="PIRSF029720">
    <property type="entry name" value="UCP029720"/>
    <property type="match status" value="1"/>
</dbReference>
<evidence type="ECO:0008006" key="4">
    <source>
        <dbReference type="Google" id="ProtNLM"/>
    </source>
</evidence>
<dbReference type="PANTHER" id="PTHR39335">
    <property type="entry name" value="BLL4220 PROTEIN"/>
    <property type="match status" value="1"/>
</dbReference>
<feature type="chain" id="PRO_5019071922" description="Lipoprotein with Yx(FWY)xxD motif" evidence="1">
    <location>
        <begin position="26"/>
        <end position="130"/>
    </location>
</feature>
<protein>
    <recommendedName>
        <fullName evidence="4">Lipoprotein with Yx(FWY)xxD motif</fullName>
    </recommendedName>
</protein>
<dbReference type="EMBL" id="CP024646">
    <property type="protein sequence ID" value="AZV29819.1"/>
    <property type="molecule type" value="Genomic_DNA"/>
</dbReference>
<accession>A0A3T0K2A1</accession>
<dbReference type="Pfam" id="PF03640">
    <property type="entry name" value="Lipoprotein_15"/>
    <property type="match status" value="2"/>
</dbReference>
<dbReference type="Proteomes" id="UP000282760">
    <property type="component" value="Chromosome"/>
</dbReference>
<sequence length="130" mass="14196">MTQMTASFKALLMAAALTLPGLAMAAEPAMMKDGMMVDHKGMTLYTFDKDSGGKSMCNGDCAKNWPPLMAPADAKAEGKWTVIKRDDGMMQYAYDGKPLYTFVKDAKPGDMTGDKMKDMWHVITNSGPKK</sequence>
<dbReference type="AlphaFoldDB" id="A0A3T0K2A1"/>
<proteinExistence type="predicted"/>
<feature type="signal peptide" evidence="1">
    <location>
        <begin position="1"/>
        <end position="25"/>
    </location>
</feature>
<dbReference type="GO" id="GO:0043448">
    <property type="term" value="P:alkane catabolic process"/>
    <property type="evidence" value="ECO:0007669"/>
    <property type="project" value="TreeGrafter"/>
</dbReference>
<name>A0A3T0K2A1_PSESX</name>